<reference evidence="3 4" key="1">
    <citation type="submission" date="2014-04" db="EMBL/GenBank/DDBJ databases">
        <authorList>
            <consortium name="DOE Joint Genome Institute"/>
            <person name="Kuo A."/>
            <person name="Kohler A."/>
            <person name="Nagy L.G."/>
            <person name="Floudas D."/>
            <person name="Copeland A."/>
            <person name="Barry K.W."/>
            <person name="Cichocki N."/>
            <person name="Veneault-Fourrey C."/>
            <person name="LaButti K."/>
            <person name="Lindquist E.A."/>
            <person name="Lipzen A."/>
            <person name="Lundell T."/>
            <person name="Morin E."/>
            <person name="Murat C."/>
            <person name="Sun H."/>
            <person name="Tunlid A."/>
            <person name="Henrissat B."/>
            <person name="Grigoriev I.V."/>
            <person name="Hibbett D.S."/>
            <person name="Martin F."/>
            <person name="Nordberg H.P."/>
            <person name="Cantor M.N."/>
            <person name="Hua S.X."/>
        </authorList>
    </citation>
    <scope>NUCLEOTIDE SEQUENCE [LARGE SCALE GENOMIC DNA]</scope>
    <source>
        <strain evidence="3 4">Foug A</strain>
    </source>
</reference>
<evidence type="ECO:0000256" key="1">
    <source>
        <dbReference type="SAM" id="MobiDB-lite"/>
    </source>
</evidence>
<keyword evidence="2" id="KW-0472">Membrane</keyword>
<reference evidence="4" key="2">
    <citation type="submission" date="2015-01" db="EMBL/GenBank/DDBJ databases">
        <title>Evolutionary Origins and Diversification of the Mycorrhizal Mutualists.</title>
        <authorList>
            <consortium name="DOE Joint Genome Institute"/>
            <consortium name="Mycorrhizal Genomics Consortium"/>
            <person name="Kohler A."/>
            <person name="Kuo A."/>
            <person name="Nagy L.G."/>
            <person name="Floudas D."/>
            <person name="Copeland A."/>
            <person name="Barry K.W."/>
            <person name="Cichocki N."/>
            <person name="Veneault-Fourrey C."/>
            <person name="LaButti K."/>
            <person name="Lindquist E.A."/>
            <person name="Lipzen A."/>
            <person name="Lundell T."/>
            <person name="Morin E."/>
            <person name="Murat C."/>
            <person name="Riley R."/>
            <person name="Ohm R."/>
            <person name="Sun H."/>
            <person name="Tunlid A."/>
            <person name="Henrissat B."/>
            <person name="Grigoriev I.V."/>
            <person name="Hibbett D.S."/>
            <person name="Martin F."/>
        </authorList>
    </citation>
    <scope>NUCLEOTIDE SEQUENCE [LARGE SCALE GENOMIC DNA]</scope>
    <source>
        <strain evidence="4">Foug A</strain>
    </source>
</reference>
<feature type="transmembrane region" description="Helical" evidence="2">
    <location>
        <begin position="78"/>
        <end position="103"/>
    </location>
</feature>
<dbReference type="HOGENOM" id="CLU_067862_2_1_1"/>
<sequence>MATSYMQKASIKLFAKHIEQYTPQDPMYEEYTDERGRKKRRKRVVPSGLSERDAKILKSVQRRAHYLDKSFSIGGLRFGWTVLIGLIPGIGDFADFLLSYYLVLRKARQAELPAWLVRRMLLNCIVSAVGGVVPVVGDIVIGVFKANSRNAVLLEEFLRIRGEEYLRVRAELEEGKGKGAGTSGQKSMSKKDVAQVKPGAGMETPAGQPSTSTATTAATPSSSFLALGGSKKQKAKEEKGRFIENIPDSTVKK</sequence>
<dbReference type="InterPro" id="IPR025187">
    <property type="entry name" value="DUF4112"/>
</dbReference>
<evidence type="ECO:0000313" key="3">
    <source>
        <dbReference type="EMBL" id="KIM54933.1"/>
    </source>
</evidence>
<keyword evidence="2" id="KW-0812">Transmembrane</keyword>
<evidence type="ECO:0000313" key="4">
    <source>
        <dbReference type="Proteomes" id="UP000053989"/>
    </source>
</evidence>
<organism evidence="3 4">
    <name type="scientific">Scleroderma citrinum Foug A</name>
    <dbReference type="NCBI Taxonomy" id="1036808"/>
    <lineage>
        <taxon>Eukaryota</taxon>
        <taxon>Fungi</taxon>
        <taxon>Dikarya</taxon>
        <taxon>Basidiomycota</taxon>
        <taxon>Agaricomycotina</taxon>
        <taxon>Agaricomycetes</taxon>
        <taxon>Agaricomycetidae</taxon>
        <taxon>Boletales</taxon>
        <taxon>Sclerodermatineae</taxon>
        <taxon>Sclerodermataceae</taxon>
        <taxon>Scleroderma</taxon>
    </lineage>
</organism>
<protein>
    <recommendedName>
        <fullName evidence="5">DUF4112 domain-containing protein</fullName>
    </recommendedName>
</protein>
<name>A0A0C2YZC3_9AGAM</name>
<feature type="compositionally biased region" description="Low complexity" evidence="1">
    <location>
        <begin position="209"/>
        <end position="223"/>
    </location>
</feature>
<dbReference type="Proteomes" id="UP000053989">
    <property type="component" value="Unassembled WGS sequence"/>
</dbReference>
<dbReference type="OrthoDB" id="2103474at2759"/>
<dbReference type="PANTHER" id="PTHR35519:SF2">
    <property type="entry name" value="PH DOMAIN PROTEIN"/>
    <property type="match status" value="1"/>
</dbReference>
<dbReference type="EMBL" id="KN822144">
    <property type="protein sequence ID" value="KIM54933.1"/>
    <property type="molecule type" value="Genomic_DNA"/>
</dbReference>
<accession>A0A0C2YZC3</accession>
<dbReference type="InParanoid" id="A0A0C2YZC3"/>
<evidence type="ECO:0008006" key="5">
    <source>
        <dbReference type="Google" id="ProtNLM"/>
    </source>
</evidence>
<feature type="region of interest" description="Disordered" evidence="1">
    <location>
        <begin position="176"/>
        <end position="253"/>
    </location>
</feature>
<dbReference type="AlphaFoldDB" id="A0A0C2YZC3"/>
<dbReference type="Pfam" id="PF13430">
    <property type="entry name" value="DUF4112"/>
    <property type="match status" value="1"/>
</dbReference>
<dbReference type="PANTHER" id="PTHR35519">
    <property type="entry name" value="MEMBRANE PROTEINS"/>
    <property type="match status" value="1"/>
</dbReference>
<dbReference type="STRING" id="1036808.A0A0C2YZC3"/>
<keyword evidence="2" id="KW-1133">Transmembrane helix</keyword>
<keyword evidence="4" id="KW-1185">Reference proteome</keyword>
<evidence type="ECO:0000256" key="2">
    <source>
        <dbReference type="SAM" id="Phobius"/>
    </source>
</evidence>
<feature type="transmembrane region" description="Helical" evidence="2">
    <location>
        <begin position="124"/>
        <end position="144"/>
    </location>
</feature>
<proteinExistence type="predicted"/>
<gene>
    <name evidence="3" type="ORF">SCLCIDRAFT_1221548</name>
</gene>